<protein>
    <submittedName>
        <fullName evidence="1">Uncharacterized protein</fullName>
    </submittedName>
</protein>
<dbReference type="AlphaFoldDB" id="A0A4Z2EL28"/>
<name>A0A4Z2EL28_9TELE</name>
<dbReference type="Proteomes" id="UP000314294">
    <property type="component" value="Unassembled WGS sequence"/>
</dbReference>
<dbReference type="EMBL" id="SRLO01006102">
    <property type="protein sequence ID" value="TNN29072.1"/>
    <property type="molecule type" value="Genomic_DNA"/>
</dbReference>
<proteinExistence type="predicted"/>
<gene>
    <name evidence="1" type="ORF">EYF80_060780</name>
</gene>
<organism evidence="1 2">
    <name type="scientific">Liparis tanakae</name>
    <name type="common">Tanaka's snailfish</name>
    <dbReference type="NCBI Taxonomy" id="230148"/>
    <lineage>
        <taxon>Eukaryota</taxon>
        <taxon>Metazoa</taxon>
        <taxon>Chordata</taxon>
        <taxon>Craniata</taxon>
        <taxon>Vertebrata</taxon>
        <taxon>Euteleostomi</taxon>
        <taxon>Actinopterygii</taxon>
        <taxon>Neopterygii</taxon>
        <taxon>Teleostei</taxon>
        <taxon>Neoteleostei</taxon>
        <taxon>Acanthomorphata</taxon>
        <taxon>Eupercaria</taxon>
        <taxon>Perciformes</taxon>
        <taxon>Cottioidei</taxon>
        <taxon>Cottales</taxon>
        <taxon>Liparidae</taxon>
        <taxon>Liparis</taxon>
    </lineage>
</organism>
<evidence type="ECO:0000313" key="1">
    <source>
        <dbReference type="EMBL" id="TNN29072.1"/>
    </source>
</evidence>
<accession>A0A4Z2EL28</accession>
<keyword evidence="2" id="KW-1185">Reference proteome</keyword>
<comment type="caution">
    <text evidence="1">The sequence shown here is derived from an EMBL/GenBank/DDBJ whole genome shotgun (WGS) entry which is preliminary data.</text>
</comment>
<sequence>MARGGVLTAARYADGRVYVNKPQTAARLLGRRAAVCSYPGCPFVIVRGLSGRGDCAETFRGTSGADKIRSDPRSLHLLLFVRCSFVRIDPSCEDIDCTRRPHQQRRLRLEWD</sequence>
<reference evidence="1 2" key="1">
    <citation type="submission" date="2019-03" db="EMBL/GenBank/DDBJ databases">
        <title>First draft genome of Liparis tanakae, snailfish: a comprehensive survey of snailfish specific genes.</title>
        <authorList>
            <person name="Kim W."/>
            <person name="Song I."/>
            <person name="Jeong J.-H."/>
            <person name="Kim D."/>
            <person name="Kim S."/>
            <person name="Ryu S."/>
            <person name="Song J.Y."/>
            <person name="Lee S.K."/>
        </authorList>
    </citation>
    <scope>NUCLEOTIDE SEQUENCE [LARGE SCALE GENOMIC DNA]</scope>
    <source>
        <tissue evidence="1">Muscle</tissue>
    </source>
</reference>
<evidence type="ECO:0000313" key="2">
    <source>
        <dbReference type="Proteomes" id="UP000314294"/>
    </source>
</evidence>